<keyword evidence="3" id="KW-1003">Cell membrane</keyword>
<dbReference type="InterPro" id="IPR035906">
    <property type="entry name" value="MetI-like_sf"/>
</dbReference>
<dbReference type="CDD" id="cd06261">
    <property type="entry name" value="TM_PBP2"/>
    <property type="match status" value="1"/>
</dbReference>
<keyword evidence="6 7" id="KW-0472">Membrane</keyword>
<protein>
    <submittedName>
        <fullName evidence="9">Sugar ABC transporter permease</fullName>
    </submittedName>
</protein>
<accession>A0A231VNB1</accession>
<feature type="domain" description="ABC transmembrane type-1" evidence="8">
    <location>
        <begin position="80"/>
        <end position="271"/>
    </location>
</feature>
<dbReference type="PROSITE" id="PS50928">
    <property type="entry name" value="ABC_TM1"/>
    <property type="match status" value="1"/>
</dbReference>
<keyword evidence="2 7" id="KW-0813">Transport</keyword>
<feature type="transmembrane region" description="Helical" evidence="7">
    <location>
        <begin position="250"/>
        <end position="271"/>
    </location>
</feature>
<comment type="similarity">
    <text evidence="7">Belongs to the binding-protein-dependent transport system permease family.</text>
</comment>
<organism evidence="9 10">
    <name type="scientific">Thermoanaerobacterium thermosaccharolyticum</name>
    <name type="common">Clostridium thermosaccharolyticum</name>
    <dbReference type="NCBI Taxonomy" id="1517"/>
    <lineage>
        <taxon>Bacteria</taxon>
        <taxon>Bacillati</taxon>
        <taxon>Bacillota</taxon>
        <taxon>Clostridia</taxon>
        <taxon>Thermoanaerobacterales</taxon>
        <taxon>Thermoanaerobacteraceae</taxon>
        <taxon>Thermoanaerobacterium</taxon>
    </lineage>
</organism>
<evidence type="ECO:0000256" key="6">
    <source>
        <dbReference type="ARBA" id="ARBA00023136"/>
    </source>
</evidence>
<dbReference type="PANTHER" id="PTHR43744:SF12">
    <property type="entry name" value="ABC TRANSPORTER PERMEASE PROTEIN MG189-RELATED"/>
    <property type="match status" value="1"/>
</dbReference>
<feature type="transmembrane region" description="Helical" evidence="7">
    <location>
        <begin position="115"/>
        <end position="139"/>
    </location>
</feature>
<feature type="transmembrane region" description="Helical" evidence="7">
    <location>
        <begin position="151"/>
        <end position="172"/>
    </location>
</feature>
<dbReference type="GO" id="GO:0005886">
    <property type="term" value="C:plasma membrane"/>
    <property type="evidence" value="ECO:0007669"/>
    <property type="project" value="UniProtKB-SubCell"/>
</dbReference>
<sequence length="286" mass="32071">MENIANKNNKRGMKKIGLYLLEAMLVIWAIIQLYPLFWLFLFSVKNNTEIFGGNILGFPRIWQWSNYSEALSSGNVGRYFINSSIVTVLTIVISSILVATSAYAIVRMKWKYSKIVLTIFLMGMMVPIHATLLPLFIILKNLNLLNTYASLVIPYVAFAIPMGIFILTGFLYTIPRELEESAFLDGCSIYKSFYYIILPLIRPALATIAIFTYLSTWNELMFANTFINNDAIKTLTVGIMSLSGQYQTEWGPIGAGLVIATIPTILIYVLLSEQVQKSLVVGAVKG</sequence>
<dbReference type="Pfam" id="PF00528">
    <property type="entry name" value="BPD_transp_1"/>
    <property type="match status" value="1"/>
</dbReference>
<dbReference type="PANTHER" id="PTHR43744">
    <property type="entry name" value="ABC TRANSPORTER PERMEASE PROTEIN MG189-RELATED-RELATED"/>
    <property type="match status" value="1"/>
</dbReference>
<feature type="transmembrane region" description="Helical" evidence="7">
    <location>
        <begin position="79"/>
        <end position="103"/>
    </location>
</feature>
<evidence type="ECO:0000256" key="3">
    <source>
        <dbReference type="ARBA" id="ARBA00022475"/>
    </source>
</evidence>
<dbReference type="InterPro" id="IPR000515">
    <property type="entry name" value="MetI-like"/>
</dbReference>
<evidence type="ECO:0000256" key="7">
    <source>
        <dbReference type="RuleBase" id="RU363032"/>
    </source>
</evidence>
<evidence type="ECO:0000256" key="5">
    <source>
        <dbReference type="ARBA" id="ARBA00022989"/>
    </source>
</evidence>
<evidence type="ECO:0000256" key="4">
    <source>
        <dbReference type="ARBA" id="ARBA00022692"/>
    </source>
</evidence>
<evidence type="ECO:0000259" key="8">
    <source>
        <dbReference type="PROSITE" id="PS50928"/>
    </source>
</evidence>
<gene>
    <name evidence="9" type="ORF">CE561_00130</name>
</gene>
<dbReference type="Gene3D" id="1.10.3720.10">
    <property type="entry name" value="MetI-like"/>
    <property type="match status" value="1"/>
</dbReference>
<feature type="transmembrane region" description="Helical" evidence="7">
    <location>
        <begin position="193"/>
        <end position="214"/>
    </location>
</feature>
<dbReference type="SUPFAM" id="SSF161098">
    <property type="entry name" value="MetI-like"/>
    <property type="match status" value="1"/>
</dbReference>
<dbReference type="Proteomes" id="UP000215301">
    <property type="component" value="Unassembled WGS sequence"/>
</dbReference>
<dbReference type="GO" id="GO:0055085">
    <property type="term" value="P:transmembrane transport"/>
    <property type="evidence" value="ECO:0007669"/>
    <property type="project" value="InterPro"/>
</dbReference>
<evidence type="ECO:0000313" key="10">
    <source>
        <dbReference type="Proteomes" id="UP000215301"/>
    </source>
</evidence>
<keyword evidence="4 7" id="KW-0812">Transmembrane</keyword>
<proteinExistence type="inferred from homology"/>
<dbReference type="EMBL" id="NKHD01000001">
    <property type="protein sequence ID" value="OXT09579.1"/>
    <property type="molecule type" value="Genomic_DNA"/>
</dbReference>
<evidence type="ECO:0000313" key="9">
    <source>
        <dbReference type="EMBL" id="OXT09579.1"/>
    </source>
</evidence>
<comment type="subcellular location">
    <subcellularLocation>
        <location evidence="1 7">Cell membrane</location>
        <topology evidence="1 7">Multi-pass membrane protein</topology>
    </subcellularLocation>
</comment>
<evidence type="ECO:0000256" key="1">
    <source>
        <dbReference type="ARBA" id="ARBA00004651"/>
    </source>
</evidence>
<reference evidence="9 10" key="1">
    <citation type="submission" date="2017-06" db="EMBL/GenBank/DDBJ databases">
        <title>Isolation and characterization of a thermophilic and butanogenic Thermoanaerobacterium thermosaccharolyticum M5 capable of efficient degradation of hemicellulose.</title>
        <authorList>
            <person name="Xin F."/>
            <person name="Jiang Y."/>
        </authorList>
    </citation>
    <scope>NUCLEOTIDE SEQUENCE [LARGE SCALE GENOMIC DNA]</scope>
    <source>
        <strain evidence="9 10">M5</strain>
    </source>
</reference>
<comment type="caution">
    <text evidence="9">The sequence shown here is derived from an EMBL/GenBank/DDBJ whole genome shotgun (WGS) entry which is preliminary data.</text>
</comment>
<feature type="transmembrane region" description="Helical" evidence="7">
    <location>
        <begin position="16"/>
        <end position="41"/>
    </location>
</feature>
<name>A0A231VNB1_THETR</name>
<dbReference type="AlphaFoldDB" id="A0A231VNB1"/>
<evidence type="ECO:0000256" key="2">
    <source>
        <dbReference type="ARBA" id="ARBA00022448"/>
    </source>
</evidence>
<keyword evidence="5 7" id="KW-1133">Transmembrane helix</keyword>